<evidence type="ECO:0000313" key="1">
    <source>
        <dbReference type="EMBL" id="MBP2412683.1"/>
    </source>
</evidence>
<reference evidence="1 2" key="1">
    <citation type="submission" date="2021-03" db="EMBL/GenBank/DDBJ databases">
        <title>Sequencing the genomes of 1000 actinobacteria strains.</title>
        <authorList>
            <person name="Klenk H.-P."/>
        </authorList>
    </citation>
    <scope>NUCLEOTIDE SEQUENCE [LARGE SCALE GENOMIC DNA]</scope>
    <source>
        <strain evidence="1 2">DSM 16005</strain>
    </source>
</reference>
<keyword evidence="2" id="KW-1185">Reference proteome</keyword>
<organism evidence="1 2">
    <name type="scientific">Arthrobacter stackebrandtii</name>
    <dbReference type="NCBI Taxonomy" id="272161"/>
    <lineage>
        <taxon>Bacteria</taxon>
        <taxon>Bacillati</taxon>
        <taxon>Actinomycetota</taxon>
        <taxon>Actinomycetes</taxon>
        <taxon>Micrococcales</taxon>
        <taxon>Micrococcaceae</taxon>
        <taxon>Arthrobacter</taxon>
    </lineage>
</organism>
<protein>
    <submittedName>
        <fullName evidence="1">Uncharacterized protein</fullName>
    </submittedName>
</protein>
<accession>A0ABS4YV56</accession>
<name>A0ABS4YV56_9MICC</name>
<comment type="caution">
    <text evidence="1">The sequence shown here is derived from an EMBL/GenBank/DDBJ whole genome shotgun (WGS) entry which is preliminary data.</text>
</comment>
<dbReference type="Proteomes" id="UP000711614">
    <property type="component" value="Unassembled WGS sequence"/>
</dbReference>
<gene>
    <name evidence="1" type="ORF">JOF48_001482</name>
</gene>
<proteinExistence type="predicted"/>
<dbReference type="EMBL" id="JAGIOI010000001">
    <property type="protein sequence ID" value="MBP2412683.1"/>
    <property type="molecule type" value="Genomic_DNA"/>
</dbReference>
<evidence type="ECO:0000313" key="2">
    <source>
        <dbReference type="Proteomes" id="UP000711614"/>
    </source>
</evidence>
<dbReference type="RefSeq" id="WP_209679060.1">
    <property type="nucleotide sequence ID" value="NZ_JAGIOI010000001.1"/>
</dbReference>
<sequence>MPALRTVSIRTCSDQRLIQAVAMDTQRPQQQVLDPDMIGMKLPRCALRRL</sequence>